<feature type="compositionally biased region" description="Basic and acidic residues" evidence="1">
    <location>
        <begin position="1"/>
        <end position="21"/>
    </location>
</feature>
<feature type="region of interest" description="Disordered" evidence="1">
    <location>
        <begin position="1"/>
        <end position="116"/>
    </location>
</feature>
<feature type="compositionally biased region" description="Polar residues" evidence="1">
    <location>
        <begin position="170"/>
        <end position="185"/>
    </location>
</feature>
<organism evidence="2 3">
    <name type="scientific">Willisornis vidua</name>
    <name type="common">Xingu scale-backed antbird</name>
    <dbReference type="NCBI Taxonomy" id="1566151"/>
    <lineage>
        <taxon>Eukaryota</taxon>
        <taxon>Metazoa</taxon>
        <taxon>Chordata</taxon>
        <taxon>Craniata</taxon>
        <taxon>Vertebrata</taxon>
        <taxon>Euteleostomi</taxon>
        <taxon>Archelosauria</taxon>
        <taxon>Archosauria</taxon>
        <taxon>Dinosauria</taxon>
        <taxon>Saurischia</taxon>
        <taxon>Theropoda</taxon>
        <taxon>Coelurosauria</taxon>
        <taxon>Aves</taxon>
        <taxon>Neognathae</taxon>
        <taxon>Neoaves</taxon>
        <taxon>Telluraves</taxon>
        <taxon>Australaves</taxon>
        <taxon>Passeriformes</taxon>
        <taxon>Thamnophilidae</taxon>
        <taxon>Willisornis</taxon>
    </lineage>
</organism>
<proteinExistence type="predicted"/>
<evidence type="ECO:0000256" key="1">
    <source>
        <dbReference type="SAM" id="MobiDB-lite"/>
    </source>
</evidence>
<evidence type="ECO:0000313" key="2">
    <source>
        <dbReference type="EMBL" id="KAJ7414749.1"/>
    </source>
</evidence>
<feature type="region of interest" description="Disordered" evidence="1">
    <location>
        <begin position="169"/>
        <end position="238"/>
    </location>
</feature>
<protein>
    <submittedName>
        <fullName evidence="2">Uncharacterized protein</fullName>
    </submittedName>
</protein>
<reference evidence="2" key="1">
    <citation type="submission" date="2019-10" db="EMBL/GenBank/DDBJ databases">
        <authorList>
            <person name="Soares A.E.R."/>
            <person name="Aleixo A."/>
            <person name="Schneider P."/>
            <person name="Miyaki C.Y."/>
            <person name="Schneider M.P."/>
            <person name="Mello C."/>
            <person name="Vasconcelos A.T.R."/>
        </authorList>
    </citation>
    <scope>NUCLEOTIDE SEQUENCE</scope>
    <source>
        <tissue evidence="2">Muscle</tissue>
    </source>
</reference>
<sequence>MEKRNPNLRHKEGHQLRDRTGGRGRWWDGPGHANTVPRQLPPLPSARPYHRQPQDSQDRSLQGDRPLSPSSTLSSRSIRSHSSLAQGAQGKGPPSCRSCPGRPSQPGSLATSTAARSQRRRVSCWACRGLAEPEPQRQHKHHGWMDEAPPVLQRCHHIISLIPVPAATAGGSQATPANSPLSFQSYEEESSLDPQQEVSHHVKQETQTEAPAQEADSAVPQHADQETQTEEQNSAVPLLVSRETQTGTPIQEEENSAAPQLINQETQSEALAPHSPSAQSSLLSLIGIDIPARRQRLPLFRRVLRTLRWASRCPCIAGQPEDAGARRAPGDGCCCCELAKHPQGGTVGTGARAAPRAFPTAEGTAWQLHSWPWLIETSL</sequence>
<evidence type="ECO:0000313" key="3">
    <source>
        <dbReference type="Proteomes" id="UP001145742"/>
    </source>
</evidence>
<feature type="compositionally biased region" description="Low complexity" evidence="1">
    <location>
        <begin position="92"/>
        <end position="116"/>
    </location>
</feature>
<dbReference type="Proteomes" id="UP001145742">
    <property type="component" value="Unassembled WGS sequence"/>
</dbReference>
<keyword evidence="3" id="KW-1185">Reference proteome</keyword>
<comment type="caution">
    <text evidence="2">The sequence shown here is derived from an EMBL/GenBank/DDBJ whole genome shotgun (WGS) entry which is preliminary data.</text>
</comment>
<feature type="compositionally biased region" description="Low complexity" evidence="1">
    <location>
        <begin position="65"/>
        <end position="84"/>
    </location>
</feature>
<accession>A0ABQ9DA40</accession>
<dbReference type="EMBL" id="WHWB01034034">
    <property type="protein sequence ID" value="KAJ7414749.1"/>
    <property type="molecule type" value="Genomic_DNA"/>
</dbReference>
<gene>
    <name evidence="2" type="ORF">WISP_81991</name>
</gene>
<name>A0ABQ9DA40_9PASS</name>
<feature type="compositionally biased region" description="Basic and acidic residues" evidence="1">
    <location>
        <begin position="52"/>
        <end position="62"/>
    </location>
</feature>